<dbReference type="Gene3D" id="3.40.50.1820">
    <property type="entry name" value="alpha/beta hydrolase"/>
    <property type="match status" value="1"/>
</dbReference>
<accession>A0A3E3I989</accession>
<organism evidence="3 5">
    <name type="scientific">Eisenbergiella massiliensis</name>
    <dbReference type="NCBI Taxonomy" id="1720294"/>
    <lineage>
        <taxon>Bacteria</taxon>
        <taxon>Bacillati</taxon>
        <taxon>Bacillota</taxon>
        <taxon>Clostridia</taxon>
        <taxon>Lachnospirales</taxon>
        <taxon>Lachnospiraceae</taxon>
        <taxon>Eisenbergiella</taxon>
    </lineage>
</organism>
<feature type="domain" description="BD-FAE-like" evidence="2">
    <location>
        <begin position="23"/>
        <end position="125"/>
    </location>
</feature>
<dbReference type="EMBL" id="QVLV01000003">
    <property type="protein sequence ID" value="RGE63635.1"/>
    <property type="molecule type" value="Genomic_DNA"/>
</dbReference>
<dbReference type="InterPro" id="IPR029058">
    <property type="entry name" value="AB_hydrolase_fold"/>
</dbReference>
<gene>
    <name evidence="4" type="ORF">DWY69_26540</name>
    <name evidence="3" type="ORF">DXC51_06770</name>
</gene>
<dbReference type="Proteomes" id="UP000261166">
    <property type="component" value="Unassembled WGS sequence"/>
</dbReference>
<dbReference type="SUPFAM" id="SSF53474">
    <property type="entry name" value="alpha/beta-Hydrolases"/>
    <property type="match status" value="1"/>
</dbReference>
<evidence type="ECO:0000313" key="4">
    <source>
        <dbReference type="EMBL" id="RGE64746.1"/>
    </source>
</evidence>
<dbReference type="Pfam" id="PF20434">
    <property type="entry name" value="BD-FAE"/>
    <property type="match status" value="1"/>
</dbReference>
<evidence type="ECO:0000313" key="6">
    <source>
        <dbReference type="Proteomes" id="UP000261166"/>
    </source>
</evidence>
<dbReference type="EMBL" id="QVLU01000037">
    <property type="protein sequence ID" value="RGE64746.1"/>
    <property type="molecule type" value="Genomic_DNA"/>
</dbReference>
<dbReference type="InterPro" id="IPR049492">
    <property type="entry name" value="BD-FAE-like_dom"/>
</dbReference>
<evidence type="ECO:0000259" key="2">
    <source>
        <dbReference type="Pfam" id="PF20434"/>
    </source>
</evidence>
<dbReference type="RefSeq" id="WP_025488724.1">
    <property type="nucleotide sequence ID" value="NZ_CALBAU010000297.1"/>
</dbReference>
<evidence type="ECO:0000313" key="3">
    <source>
        <dbReference type="EMBL" id="RGE63635.1"/>
    </source>
</evidence>
<dbReference type="OrthoDB" id="9794725at2"/>
<proteinExistence type="predicted"/>
<dbReference type="AlphaFoldDB" id="A0A3E3I989"/>
<comment type="caution">
    <text evidence="3">The sequence shown here is derived from an EMBL/GenBank/DDBJ whole genome shotgun (WGS) entry which is preliminary data.</text>
</comment>
<keyword evidence="1 3" id="KW-0378">Hydrolase</keyword>
<reference evidence="5 6" key="1">
    <citation type="submission" date="2018-08" db="EMBL/GenBank/DDBJ databases">
        <title>A genome reference for cultivated species of the human gut microbiota.</title>
        <authorList>
            <person name="Zou Y."/>
            <person name="Xue W."/>
            <person name="Luo G."/>
        </authorList>
    </citation>
    <scope>NUCLEOTIDE SEQUENCE [LARGE SCALE GENOMIC DNA]</scope>
    <source>
        <strain evidence="4 6">AF26-4BH</strain>
        <strain evidence="3 5">TF05-5AC</strain>
    </source>
</reference>
<dbReference type="Proteomes" id="UP000260812">
    <property type="component" value="Unassembled WGS sequence"/>
</dbReference>
<sequence>MEAGIDRKRGAHDIFTNKYELEYFPAPGGGKKPFALICPGGGYRFVMSCIEGEPYARALNEKGYTAFVLRYRTRKKGRFPAPQQDIARGVREILENAEKYEVQKEGYSVWGSSAGGHLAAGFGTKEYGYLHFGLPKPGVLILCYPVITMGKQTHPGSADNLLGKKAPAEERRRLSLEYWVTENYPPTFLWNSEADELVPPVNSELLAKALRDNGIPHEYVRYKTGAHGIGLGTGTECEGWFELAVAFWEQNRKQMG</sequence>
<evidence type="ECO:0000313" key="5">
    <source>
        <dbReference type="Proteomes" id="UP000260812"/>
    </source>
</evidence>
<dbReference type="InterPro" id="IPR050300">
    <property type="entry name" value="GDXG_lipolytic_enzyme"/>
</dbReference>
<keyword evidence="5" id="KW-1185">Reference proteome</keyword>
<dbReference type="PANTHER" id="PTHR48081:SF6">
    <property type="entry name" value="PEPTIDASE S9 PROLYL OLIGOPEPTIDASE CATALYTIC DOMAIN-CONTAINING PROTEIN"/>
    <property type="match status" value="1"/>
</dbReference>
<protein>
    <submittedName>
        <fullName evidence="3">Alpha/beta hydrolase</fullName>
    </submittedName>
</protein>
<dbReference type="PANTHER" id="PTHR48081">
    <property type="entry name" value="AB HYDROLASE SUPERFAMILY PROTEIN C4A8.06C"/>
    <property type="match status" value="1"/>
</dbReference>
<evidence type="ECO:0000256" key="1">
    <source>
        <dbReference type="ARBA" id="ARBA00022801"/>
    </source>
</evidence>
<dbReference type="GO" id="GO:0016787">
    <property type="term" value="F:hydrolase activity"/>
    <property type="evidence" value="ECO:0007669"/>
    <property type="project" value="UniProtKB-KW"/>
</dbReference>
<name>A0A3E3I989_9FIRM</name>
<dbReference type="GeneID" id="97986588"/>